<evidence type="ECO:0000313" key="1">
    <source>
        <dbReference type="EMBL" id="BBL34913.1"/>
    </source>
</evidence>
<sequence length="227" mass="23790">MSGFIKTDKASDQSALLKAIEFILADPAEVQQSALQIKTHYAAQHASERSATEVNTEVCNKIITNYANYSAVTGSATALVGVVPGFGTVLASFGGATAGAALSMKYHIEMTMAIAAIYGNDVTQAAAKQACLVVAGLGAISEMEQSDSGTAGPTVFAAAIRQHLETLSPDMLREIFGKVGKMLARNAAKKALPFGIGVAMDFSSRKKLMRQAGVKARDFFSTTKSVM</sequence>
<dbReference type="AlphaFoldDB" id="A0A4Y1YPZ2"/>
<organism evidence="1 2">
    <name type="scientific">Nitrosomonas stercoris</name>
    <dbReference type="NCBI Taxonomy" id="1444684"/>
    <lineage>
        <taxon>Bacteria</taxon>
        <taxon>Pseudomonadati</taxon>
        <taxon>Pseudomonadota</taxon>
        <taxon>Betaproteobacteria</taxon>
        <taxon>Nitrosomonadales</taxon>
        <taxon>Nitrosomonadaceae</taxon>
        <taxon>Nitrosomonas</taxon>
    </lineage>
</organism>
<protein>
    <recommendedName>
        <fullName evidence="3">EcsC family protein</fullName>
    </recommendedName>
</protein>
<proteinExistence type="predicted"/>
<gene>
    <name evidence="1" type="ORF">Nstercoris_01164</name>
</gene>
<dbReference type="EMBL" id="AP019755">
    <property type="protein sequence ID" value="BBL34913.1"/>
    <property type="molecule type" value="Genomic_DNA"/>
</dbReference>
<reference evidence="1 2" key="1">
    <citation type="submission" date="2019-06" db="EMBL/GenBank/DDBJ databases">
        <title>Nitrosomonas stercoris KYUHI-S whole genome shotgun sequence.</title>
        <authorList>
            <person name="Nakagawa T."/>
            <person name="Tsuchiya Y."/>
            <person name="Takahashi R."/>
        </authorList>
    </citation>
    <scope>NUCLEOTIDE SEQUENCE [LARGE SCALE GENOMIC DNA]</scope>
    <source>
        <strain evidence="1 2">KYUHI-S</strain>
    </source>
</reference>
<keyword evidence="2" id="KW-1185">Reference proteome</keyword>
<accession>A0A4Y1YPZ2</accession>
<name>A0A4Y1YPZ2_9PROT</name>
<dbReference type="KEGG" id="nst:Nstercoris_01164"/>
<evidence type="ECO:0008006" key="3">
    <source>
        <dbReference type="Google" id="ProtNLM"/>
    </source>
</evidence>
<evidence type="ECO:0000313" key="2">
    <source>
        <dbReference type="Proteomes" id="UP000316473"/>
    </source>
</evidence>
<dbReference type="Proteomes" id="UP000316473">
    <property type="component" value="Chromosome"/>
</dbReference>